<dbReference type="AlphaFoldDB" id="A0A1Y2HKV6"/>
<sequence length="201" mass="21788">MSDIDLSSSISSVASGTVPASTASKSSIFSRARAGSATGSPSTTSIAKLEQSGSISSFEAVDSYDNSLNETITTHSSANRRRVRKSSSVANDMAAGRPRPMSLRLSPEEIAQQWFILEPELAESVPDAPPPGPIDIGNLSRAEIKRQETIYELYVTESDYVASMLVLQRLFIAPLAKHQVLADRERMMLFSNVEQLIPVNQ</sequence>
<protein>
    <recommendedName>
        <fullName evidence="2">DH domain-containing protein</fullName>
    </recommendedName>
</protein>
<keyword evidence="4" id="KW-1185">Reference proteome</keyword>
<evidence type="ECO:0000313" key="4">
    <source>
        <dbReference type="Proteomes" id="UP000193411"/>
    </source>
</evidence>
<dbReference type="SUPFAM" id="SSF48065">
    <property type="entry name" value="DBL homology domain (DH-domain)"/>
    <property type="match status" value="1"/>
</dbReference>
<dbReference type="GO" id="GO:0005737">
    <property type="term" value="C:cytoplasm"/>
    <property type="evidence" value="ECO:0007669"/>
    <property type="project" value="TreeGrafter"/>
</dbReference>
<dbReference type="Proteomes" id="UP000193411">
    <property type="component" value="Unassembled WGS sequence"/>
</dbReference>
<feature type="domain" description="DH" evidence="2">
    <location>
        <begin position="145"/>
        <end position="201"/>
    </location>
</feature>
<dbReference type="OrthoDB" id="2154951at2759"/>
<feature type="compositionally biased region" description="Low complexity" evidence="1">
    <location>
        <begin position="1"/>
        <end position="12"/>
    </location>
</feature>
<evidence type="ECO:0000313" key="3">
    <source>
        <dbReference type="EMBL" id="ORZ34481.1"/>
    </source>
</evidence>
<dbReference type="GO" id="GO:0001664">
    <property type="term" value="F:G protein-coupled receptor binding"/>
    <property type="evidence" value="ECO:0007669"/>
    <property type="project" value="TreeGrafter"/>
</dbReference>
<dbReference type="PANTHER" id="PTHR45872">
    <property type="entry name" value="RHO GUANINE NUCLEOTIDE EXCHANGE FACTOR 2, ISOFORM D"/>
    <property type="match status" value="1"/>
</dbReference>
<feature type="compositionally biased region" description="Polar residues" evidence="1">
    <location>
        <begin position="13"/>
        <end position="29"/>
    </location>
</feature>
<dbReference type="PROSITE" id="PS50010">
    <property type="entry name" value="DH_2"/>
    <property type="match status" value="1"/>
</dbReference>
<dbReference type="InterPro" id="IPR035899">
    <property type="entry name" value="DBL_dom_sf"/>
</dbReference>
<evidence type="ECO:0000259" key="2">
    <source>
        <dbReference type="PROSITE" id="PS50010"/>
    </source>
</evidence>
<name>A0A1Y2HKV6_9FUNG</name>
<accession>A0A1Y2HKV6</accession>
<reference evidence="3 4" key="1">
    <citation type="submission" date="2016-07" db="EMBL/GenBank/DDBJ databases">
        <title>Pervasive Adenine N6-methylation of Active Genes in Fungi.</title>
        <authorList>
            <consortium name="DOE Joint Genome Institute"/>
            <person name="Mondo S.J."/>
            <person name="Dannebaum R.O."/>
            <person name="Kuo R.C."/>
            <person name="Labutti K."/>
            <person name="Haridas S."/>
            <person name="Kuo A."/>
            <person name="Salamov A."/>
            <person name="Ahrendt S.R."/>
            <person name="Lipzen A."/>
            <person name="Sullivan W."/>
            <person name="Andreopoulos W.B."/>
            <person name="Clum A."/>
            <person name="Lindquist E."/>
            <person name="Daum C."/>
            <person name="Ramamoorthy G.K."/>
            <person name="Gryganskyi A."/>
            <person name="Culley D."/>
            <person name="Magnuson J.K."/>
            <person name="James T.Y."/>
            <person name="O'Malley M.A."/>
            <person name="Stajich J.E."/>
            <person name="Spatafora J.W."/>
            <person name="Visel A."/>
            <person name="Grigoriev I.V."/>
        </authorList>
    </citation>
    <scope>NUCLEOTIDE SEQUENCE [LARGE SCALE GENOMIC DNA]</scope>
    <source>
        <strain evidence="3 4">PL171</strain>
    </source>
</reference>
<dbReference type="EMBL" id="MCFL01000028">
    <property type="protein sequence ID" value="ORZ34481.1"/>
    <property type="molecule type" value="Genomic_DNA"/>
</dbReference>
<comment type="caution">
    <text evidence="3">The sequence shown here is derived from an EMBL/GenBank/DDBJ whole genome shotgun (WGS) entry which is preliminary data.</text>
</comment>
<dbReference type="GO" id="GO:0005085">
    <property type="term" value="F:guanyl-nucleotide exchange factor activity"/>
    <property type="evidence" value="ECO:0007669"/>
    <property type="project" value="InterPro"/>
</dbReference>
<dbReference type="Pfam" id="PF00621">
    <property type="entry name" value="RhoGEF"/>
    <property type="match status" value="1"/>
</dbReference>
<feature type="compositionally biased region" description="Low complexity" evidence="1">
    <location>
        <begin position="30"/>
        <end position="45"/>
    </location>
</feature>
<feature type="region of interest" description="Disordered" evidence="1">
    <location>
        <begin position="1"/>
        <end position="51"/>
    </location>
</feature>
<proteinExistence type="predicted"/>
<gene>
    <name evidence="3" type="ORF">BCR44DRAFT_1154006</name>
</gene>
<dbReference type="GO" id="GO:0007186">
    <property type="term" value="P:G protein-coupled receptor signaling pathway"/>
    <property type="evidence" value="ECO:0007669"/>
    <property type="project" value="TreeGrafter"/>
</dbReference>
<evidence type="ECO:0000256" key="1">
    <source>
        <dbReference type="SAM" id="MobiDB-lite"/>
    </source>
</evidence>
<dbReference type="Gene3D" id="1.20.900.10">
    <property type="entry name" value="Dbl homology (DH) domain"/>
    <property type="match status" value="1"/>
</dbReference>
<dbReference type="InterPro" id="IPR000219">
    <property type="entry name" value="DH_dom"/>
</dbReference>
<dbReference type="PANTHER" id="PTHR45872:SF2">
    <property type="entry name" value="RHO GUANINE NUCLEOTIDE EXCHANGE FACTOR 2, ISOFORM D"/>
    <property type="match status" value="1"/>
</dbReference>
<organism evidence="3 4">
    <name type="scientific">Catenaria anguillulae PL171</name>
    <dbReference type="NCBI Taxonomy" id="765915"/>
    <lineage>
        <taxon>Eukaryota</taxon>
        <taxon>Fungi</taxon>
        <taxon>Fungi incertae sedis</taxon>
        <taxon>Blastocladiomycota</taxon>
        <taxon>Blastocladiomycetes</taxon>
        <taxon>Blastocladiales</taxon>
        <taxon>Catenariaceae</taxon>
        <taxon>Catenaria</taxon>
    </lineage>
</organism>
<feature type="region of interest" description="Disordered" evidence="1">
    <location>
        <begin position="72"/>
        <end position="100"/>
    </location>
</feature>